<feature type="signal peptide" evidence="2">
    <location>
        <begin position="1"/>
        <end position="21"/>
    </location>
</feature>
<keyword evidence="1" id="KW-0812">Transmembrane</keyword>
<keyword evidence="1" id="KW-0472">Membrane</keyword>
<evidence type="ECO:0000256" key="2">
    <source>
        <dbReference type="SAM" id="SignalP"/>
    </source>
</evidence>
<keyword evidence="2" id="KW-0732">Signal</keyword>
<keyword evidence="1" id="KW-1133">Transmembrane helix</keyword>
<sequence>MQNYGPLFLLCHSLLVSLALTLGPFSVGIIYAPFMFIPHFMWLIINFSLYPTVRGIHLTAWYKAYRFLAHSYRIPSLLDIMKGRAYEKMLLHNFIKKYTGPSS</sequence>
<feature type="transmembrane region" description="Helical" evidence="1">
    <location>
        <begin position="29"/>
        <end position="49"/>
    </location>
</feature>
<name>A0A2D4NJ53_9SAUR</name>
<reference evidence="3" key="2">
    <citation type="submission" date="2017-11" db="EMBL/GenBank/DDBJ databases">
        <title>Coralsnake Venomics: Analyses of Venom Gland Transcriptomes and Proteomes of Six Brazilian Taxa.</title>
        <authorList>
            <person name="Aird S.D."/>
            <person name="Jorge da Silva N."/>
            <person name="Qiu L."/>
            <person name="Villar-Briones A."/>
            <person name="Aparecida-Saddi V."/>
            <person name="Campos-Telles M.P."/>
            <person name="Grau M."/>
            <person name="Mikheyev A.S."/>
        </authorList>
    </citation>
    <scope>NUCLEOTIDE SEQUENCE</scope>
    <source>
        <tissue evidence="3">Venom_gland</tissue>
    </source>
</reference>
<proteinExistence type="predicted"/>
<evidence type="ECO:0008006" key="4">
    <source>
        <dbReference type="Google" id="ProtNLM"/>
    </source>
</evidence>
<dbReference type="AlphaFoldDB" id="A0A2D4NJ53"/>
<reference evidence="3" key="1">
    <citation type="submission" date="2017-07" db="EMBL/GenBank/DDBJ databases">
        <authorList>
            <person name="Mikheyev A."/>
            <person name="Grau M."/>
        </authorList>
    </citation>
    <scope>NUCLEOTIDE SEQUENCE</scope>
    <source>
        <tissue evidence="3">Venom_gland</tissue>
    </source>
</reference>
<accession>A0A2D4NJ53</accession>
<feature type="chain" id="PRO_5013730053" description="ABC-2 type transporter domain-containing protein" evidence="2">
    <location>
        <begin position="22"/>
        <end position="103"/>
    </location>
</feature>
<organism evidence="3">
    <name type="scientific">Micrurus spixii</name>
    <name type="common">Amazon coral snake</name>
    <dbReference type="NCBI Taxonomy" id="129469"/>
    <lineage>
        <taxon>Eukaryota</taxon>
        <taxon>Metazoa</taxon>
        <taxon>Chordata</taxon>
        <taxon>Craniata</taxon>
        <taxon>Vertebrata</taxon>
        <taxon>Euteleostomi</taxon>
        <taxon>Lepidosauria</taxon>
        <taxon>Squamata</taxon>
        <taxon>Bifurcata</taxon>
        <taxon>Unidentata</taxon>
        <taxon>Episquamata</taxon>
        <taxon>Toxicofera</taxon>
        <taxon>Serpentes</taxon>
        <taxon>Colubroidea</taxon>
        <taxon>Elapidae</taxon>
        <taxon>Elapinae</taxon>
        <taxon>Micrurus</taxon>
    </lineage>
</organism>
<dbReference type="EMBL" id="IACM01175742">
    <property type="protein sequence ID" value="LAB45732.1"/>
    <property type="molecule type" value="Transcribed_RNA"/>
</dbReference>
<protein>
    <recommendedName>
        <fullName evidence="4">ABC-2 type transporter domain-containing protein</fullName>
    </recommendedName>
</protein>
<evidence type="ECO:0000256" key="1">
    <source>
        <dbReference type="SAM" id="Phobius"/>
    </source>
</evidence>
<evidence type="ECO:0000313" key="3">
    <source>
        <dbReference type="EMBL" id="LAB45732.1"/>
    </source>
</evidence>